<sequence>MVRHIDPAWRTFGRSMRGFRDSLGLRQADVADAIGVVISHYSSWETGKRRPDPKYVNHLDEELQASGRLVEAWEKANRQVQTPMRFAELPDLEAASTQIREYQPLVFPGLIQTAEYARAVFEDTFPGMSADRVDQLVRARMDRQEILDRDPRPLIILLITEGVLHQQVGGRGLALLRDQRRRLLADAEAGRVRAQIIPRDTGRHYGNGGAFRLYTFAGEPPVASAEYMTGEIVISDPERHQECLTSFGLLQGEALPEAATLKMLQEMVNDNGN</sequence>
<dbReference type="InterPro" id="IPR001387">
    <property type="entry name" value="Cro/C1-type_HTH"/>
</dbReference>
<dbReference type="RefSeq" id="WP_229826160.1">
    <property type="nucleotide sequence ID" value="NZ_BMXJ01000003.1"/>
</dbReference>
<evidence type="ECO:0000313" key="2">
    <source>
        <dbReference type="EMBL" id="MBE1458161.1"/>
    </source>
</evidence>
<evidence type="ECO:0000259" key="1">
    <source>
        <dbReference type="PROSITE" id="PS50943"/>
    </source>
</evidence>
<feature type="domain" description="HTH cro/C1-type" evidence="1">
    <location>
        <begin position="16"/>
        <end position="70"/>
    </location>
</feature>
<dbReference type="SMART" id="SM00530">
    <property type="entry name" value="HTH_XRE"/>
    <property type="match status" value="1"/>
</dbReference>
<accession>A0ABR9HGK5</accession>
<dbReference type="Pfam" id="PF19054">
    <property type="entry name" value="DUF5753"/>
    <property type="match status" value="1"/>
</dbReference>
<comment type="caution">
    <text evidence="2">The sequence shown here is derived from an EMBL/GenBank/DDBJ whole genome shotgun (WGS) entry which is preliminary data.</text>
</comment>
<name>A0ABR9HGK5_9ACTN</name>
<dbReference type="EMBL" id="JADBDY010000001">
    <property type="protein sequence ID" value="MBE1458161.1"/>
    <property type="molecule type" value="Genomic_DNA"/>
</dbReference>
<dbReference type="InterPro" id="IPR043917">
    <property type="entry name" value="DUF5753"/>
</dbReference>
<organism evidence="2 3">
    <name type="scientific">Nocardiopsis terrae</name>
    <dbReference type="NCBI Taxonomy" id="372655"/>
    <lineage>
        <taxon>Bacteria</taxon>
        <taxon>Bacillati</taxon>
        <taxon>Actinomycetota</taxon>
        <taxon>Actinomycetes</taxon>
        <taxon>Streptosporangiales</taxon>
        <taxon>Nocardiopsidaceae</taxon>
        <taxon>Nocardiopsis</taxon>
    </lineage>
</organism>
<evidence type="ECO:0000313" key="3">
    <source>
        <dbReference type="Proteomes" id="UP000598217"/>
    </source>
</evidence>
<dbReference type="Gene3D" id="1.10.260.40">
    <property type="entry name" value="lambda repressor-like DNA-binding domains"/>
    <property type="match status" value="1"/>
</dbReference>
<gene>
    <name evidence="2" type="ORF">H4W79_002375</name>
</gene>
<proteinExistence type="predicted"/>
<keyword evidence="3" id="KW-1185">Reference proteome</keyword>
<dbReference type="Pfam" id="PF13560">
    <property type="entry name" value="HTH_31"/>
    <property type="match status" value="1"/>
</dbReference>
<dbReference type="CDD" id="cd00093">
    <property type="entry name" value="HTH_XRE"/>
    <property type="match status" value="1"/>
</dbReference>
<dbReference type="InterPro" id="IPR010982">
    <property type="entry name" value="Lambda_DNA-bd_dom_sf"/>
</dbReference>
<dbReference type="SUPFAM" id="SSF47413">
    <property type="entry name" value="lambda repressor-like DNA-binding domains"/>
    <property type="match status" value="1"/>
</dbReference>
<dbReference type="PROSITE" id="PS50943">
    <property type="entry name" value="HTH_CROC1"/>
    <property type="match status" value="1"/>
</dbReference>
<reference evidence="2 3" key="1">
    <citation type="submission" date="2020-10" db="EMBL/GenBank/DDBJ databases">
        <title>Sequencing the genomes of 1000 actinobacteria strains.</title>
        <authorList>
            <person name="Klenk H.-P."/>
        </authorList>
    </citation>
    <scope>NUCLEOTIDE SEQUENCE [LARGE SCALE GENOMIC DNA]</scope>
    <source>
        <strain evidence="2 3">DSM 45157</strain>
    </source>
</reference>
<protein>
    <submittedName>
        <fullName evidence="2">Transcriptional regulator with XRE-family HTH domain</fullName>
    </submittedName>
</protein>
<dbReference type="Proteomes" id="UP000598217">
    <property type="component" value="Unassembled WGS sequence"/>
</dbReference>